<protein>
    <recommendedName>
        <fullName evidence="4">EGF-like domain-containing protein</fullName>
    </recommendedName>
</protein>
<evidence type="ECO:0000313" key="5">
    <source>
        <dbReference type="EMBL" id="GAQ79076.1"/>
    </source>
</evidence>
<feature type="region of interest" description="Disordered" evidence="2">
    <location>
        <begin position="298"/>
        <end position="325"/>
    </location>
</feature>
<reference evidence="5 6" key="1">
    <citation type="journal article" date="2014" name="Nat. Commun.">
        <title>Klebsormidium flaccidum genome reveals primary factors for plant terrestrial adaptation.</title>
        <authorList>
            <person name="Hori K."/>
            <person name="Maruyama F."/>
            <person name="Fujisawa T."/>
            <person name="Togashi T."/>
            <person name="Yamamoto N."/>
            <person name="Seo M."/>
            <person name="Sato S."/>
            <person name="Yamada T."/>
            <person name="Mori H."/>
            <person name="Tajima N."/>
            <person name="Moriyama T."/>
            <person name="Ikeuchi M."/>
            <person name="Watanabe M."/>
            <person name="Wada H."/>
            <person name="Kobayashi K."/>
            <person name="Saito M."/>
            <person name="Masuda T."/>
            <person name="Sasaki-Sekimoto Y."/>
            <person name="Mashiguchi K."/>
            <person name="Awai K."/>
            <person name="Shimojima M."/>
            <person name="Masuda S."/>
            <person name="Iwai M."/>
            <person name="Nobusawa T."/>
            <person name="Narise T."/>
            <person name="Kondo S."/>
            <person name="Saito H."/>
            <person name="Sato R."/>
            <person name="Murakawa M."/>
            <person name="Ihara Y."/>
            <person name="Oshima-Yamada Y."/>
            <person name="Ohtaka K."/>
            <person name="Satoh M."/>
            <person name="Sonobe K."/>
            <person name="Ishii M."/>
            <person name="Ohtani R."/>
            <person name="Kanamori-Sato M."/>
            <person name="Honoki R."/>
            <person name="Miyazaki D."/>
            <person name="Mochizuki H."/>
            <person name="Umetsu J."/>
            <person name="Higashi K."/>
            <person name="Shibata D."/>
            <person name="Kamiya Y."/>
            <person name="Sato N."/>
            <person name="Nakamura Y."/>
            <person name="Tabata S."/>
            <person name="Ida S."/>
            <person name="Kurokawa K."/>
            <person name="Ohta H."/>
        </authorList>
    </citation>
    <scope>NUCLEOTIDE SEQUENCE [LARGE SCALE GENOMIC DNA]</scope>
    <source>
        <strain evidence="5 6">NIES-2285</strain>
    </source>
</reference>
<comment type="caution">
    <text evidence="1">Lacks conserved residue(s) required for the propagation of feature annotation.</text>
</comment>
<proteinExistence type="predicted"/>
<keyword evidence="3" id="KW-0732">Signal</keyword>
<dbReference type="InterPro" id="IPR000742">
    <property type="entry name" value="EGF"/>
</dbReference>
<dbReference type="Proteomes" id="UP000054558">
    <property type="component" value="Unassembled WGS sequence"/>
</dbReference>
<evidence type="ECO:0000313" key="6">
    <source>
        <dbReference type="Proteomes" id="UP000054558"/>
    </source>
</evidence>
<feature type="domain" description="EGF-like" evidence="4">
    <location>
        <begin position="91"/>
        <end position="143"/>
    </location>
</feature>
<feature type="compositionally biased region" description="Pro residues" evidence="2">
    <location>
        <begin position="307"/>
        <end position="317"/>
    </location>
</feature>
<gene>
    <name evidence="5" type="ORF">KFL_000240060</name>
</gene>
<evidence type="ECO:0000256" key="3">
    <source>
        <dbReference type="SAM" id="SignalP"/>
    </source>
</evidence>
<feature type="signal peptide" evidence="3">
    <location>
        <begin position="1"/>
        <end position="24"/>
    </location>
</feature>
<feature type="chain" id="PRO_5012485707" description="EGF-like domain-containing protein" evidence="3">
    <location>
        <begin position="25"/>
        <end position="447"/>
    </location>
</feature>
<evidence type="ECO:0000256" key="2">
    <source>
        <dbReference type="SAM" id="MobiDB-lite"/>
    </source>
</evidence>
<dbReference type="EMBL" id="DF236973">
    <property type="protein sequence ID" value="GAQ79076.1"/>
    <property type="molecule type" value="Genomic_DNA"/>
</dbReference>
<dbReference type="PROSITE" id="PS50026">
    <property type="entry name" value="EGF_3"/>
    <property type="match status" value="1"/>
</dbReference>
<accession>A0A1Y1HR57</accession>
<organism evidence="5 6">
    <name type="scientific">Klebsormidium nitens</name>
    <name type="common">Green alga</name>
    <name type="synonym">Ulothrix nitens</name>
    <dbReference type="NCBI Taxonomy" id="105231"/>
    <lineage>
        <taxon>Eukaryota</taxon>
        <taxon>Viridiplantae</taxon>
        <taxon>Streptophyta</taxon>
        <taxon>Klebsormidiophyceae</taxon>
        <taxon>Klebsormidiales</taxon>
        <taxon>Klebsormidiaceae</taxon>
        <taxon>Klebsormidium</taxon>
    </lineage>
</organism>
<keyword evidence="6" id="KW-1185">Reference proteome</keyword>
<name>A0A1Y1HR57_KLENI</name>
<evidence type="ECO:0000259" key="4">
    <source>
        <dbReference type="PROSITE" id="PS50026"/>
    </source>
</evidence>
<dbReference type="AlphaFoldDB" id="A0A1Y1HR57"/>
<keyword evidence="1" id="KW-0245">EGF-like domain</keyword>
<evidence type="ECO:0000256" key="1">
    <source>
        <dbReference type="PROSITE-ProRule" id="PRU00076"/>
    </source>
</evidence>
<feature type="compositionally biased region" description="Pro residues" evidence="2">
    <location>
        <begin position="225"/>
        <end position="240"/>
    </location>
</feature>
<feature type="region of interest" description="Disordered" evidence="2">
    <location>
        <begin position="216"/>
        <end position="240"/>
    </location>
</feature>
<sequence>MVAFNNNVVFVLLAFMLVLHGAQLAQGQAAEVSLSCPVGYLVQAARNPCDNFRYSFGVTSNCTACNPPYKRGTYIIGFPDIVPLGVCYLPGQDACNPNPCQNGGVCSYRTDGSGQPVTDEQGTRFLLGFCNCSSTGKTGRFCADENVEAPIPTATVNGVSGPLAVAATGAMLCGQAFAIGCLYPDGKHYTCCTGAVKGFGLSECGPVGPDGVPICPREGFTPTPNDFPPQTPPPTPQPEVPLPTGDQGVCGSGPASDFPFRCWFNNDPQGRYVCCDREGCNGFNPGLGTPRCRNNGYVPPNNGVSGPTPPSTPPSSPPSGDQGVCGGGAASDFPTRCYFNNDPLGRYVCCDGQGCDGFNADNLTPHCRNNGYVPPNNGLSGPTPPSGSQGVCGTGSATDFPVRCWFNSDPQGRYVCCDNDRCNGFNPPDFSFPRCKTNGYVPPGFGI</sequence>